<evidence type="ECO:0000259" key="2">
    <source>
        <dbReference type="Pfam" id="PF13439"/>
    </source>
</evidence>
<dbReference type="PANTHER" id="PTHR12526:SF630">
    <property type="entry name" value="GLYCOSYLTRANSFERASE"/>
    <property type="match status" value="1"/>
</dbReference>
<gene>
    <name evidence="3" type="ORF">J4050_09095</name>
</gene>
<evidence type="ECO:0000313" key="3">
    <source>
        <dbReference type="EMBL" id="MBO3116902.1"/>
    </source>
</evidence>
<protein>
    <submittedName>
        <fullName evidence="3">Glycosyltransferase</fullName>
    </submittedName>
</protein>
<dbReference type="SUPFAM" id="SSF53756">
    <property type="entry name" value="UDP-Glycosyltransferase/glycogen phosphorylase"/>
    <property type="match status" value="1"/>
</dbReference>
<dbReference type="Pfam" id="PF13439">
    <property type="entry name" value="Glyco_transf_4"/>
    <property type="match status" value="1"/>
</dbReference>
<feature type="domain" description="Glycosyltransferase subfamily 4-like N-terminal" evidence="2">
    <location>
        <begin position="14"/>
        <end position="181"/>
    </location>
</feature>
<accession>A0ABS3T2F3</accession>
<dbReference type="Gene3D" id="3.40.50.2000">
    <property type="entry name" value="Glycogen Phosphorylase B"/>
    <property type="match status" value="2"/>
</dbReference>
<reference evidence="3 4" key="1">
    <citation type="submission" date="2021-03" db="EMBL/GenBank/DDBJ databases">
        <title>Winogradskyella sp. nov., isolated from costal sediment.</title>
        <authorList>
            <person name="Gao C."/>
        </authorList>
    </citation>
    <scope>NUCLEOTIDE SEQUENCE [LARGE SCALE GENOMIC DNA]</scope>
    <source>
        <strain evidence="3 4">DF17</strain>
    </source>
</reference>
<dbReference type="InterPro" id="IPR001296">
    <property type="entry name" value="Glyco_trans_1"/>
</dbReference>
<evidence type="ECO:0000259" key="1">
    <source>
        <dbReference type="Pfam" id="PF00534"/>
    </source>
</evidence>
<feature type="domain" description="Glycosyl transferase family 1" evidence="1">
    <location>
        <begin position="195"/>
        <end position="363"/>
    </location>
</feature>
<comment type="caution">
    <text evidence="3">The sequence shown here is derived from an EMBL/GenBank/DDBJ whole genome shotgun (WGS) entry which is preliminary data.</text>
</comment>
<dbReference type="InterPro" id="IPR028098">
    <property type="entry name" value="Glyco_trans_4-like_N"/>
</dbReference>
<dbReference type="Proteomes" id="UP000676776">
    <property type="component" value="Unassembled WGS sequence"/>
</dbReference>
<dbReference type="PANTHER" id="PTHR12526">
    <property type="entry name" value="GLYCOSYLTRANSFERASE"/>
    <property type="match status" value="1"/>
</dbReference>
<proteinExistence type="predicted"/>
<sequence length="382" mass="43273">MKKNLSILAINMYYGGAQRVISMLLKHMVKDYNVHLVIFTEHINFEIPEEVELKILFPESNERNTVFNKLKNVFRAAKAYDEFIKEKQIDVSLSFLALPNIINGIVRAKNKNLRTVISERCFPSIMYKANKSSQLLSKFVIPKYYNKNDALFSNSININEDLRDNFKVNIPMSVIYNPINSNSTKYIDSASIAKTAQLKLINVGNIYDAKNQKLIIKALSQLPKNSFYYTQAGTGVLEESLKALSKSCGLDNQITFLGNTTQVEEHLLQQDCFVLSSKTEGFPNVVLEALSCGLPVISTNCKTGPLELLNDNERIDIPKGGFAEAKYGLLIRENDAIGLASALDFFLKHPEKRKQYSKLGYKRSKDYALPVIYKQIKTLLEE</sequence>
<evidence type="ECO:0000313" key="4">
    <source>
        <dbReference type="Proteomes" id="UP000676776"/>
    </source>
</evidence>
<dbReference type="EMBL" id="JAGEVF010000006">
    <property type="protein sequence ID" value="MBO3116902.1"/>
    <property type="molecule type" value="Genomic_DNA"/>
</dbReference>
<organism evidence="3 4">
    <name type="scientific">Winogradskyella pelagia</name>
    <dbReference type="NCBI Taxonomy" id="2819984"/>
    <lineage>
        <taxon>Bacteria</taxon>
        <taxon>Pseudomonadati</taxon>
        <taxon>Bacteroidota</taxon>
        <taxon>Flavobacteriia</taxon>
        <taxon>Flavobacteriales</taxon>
        <taxon>Flavobacteriaceae</taxon>
        <taxon>Winogradskyella</taxon>
    </lineage>
</organism>
<keyword evidence="4" id="KW-1185">Reference proteome</keyword>
<dbReference type="Pfam" id="PF00534">
    <property type="entry name" value="Glycos_transf_1"/>
    <property type="match status" value="1"/>
</dbReference>
<name>A0ABS3T2F3_9FLAO</name>
<dbReference type="RefSeq" id="WP_208154265.1">
    <property type="nucleotide sequence ID" value="NZ_JAGEVF010000006.1"/>
</dbReference>